<proteinExistence type="predicted"/>
<evidence type="ECO:0000313" key="2">
    <source>
        <dbReference type="Proteomes" id="UP000299102"/>
    </source>
</evidence>
<dbReference type="Proteomes" id="UP000299102">
    <property type="component" value="Unassembled WGS sequence"/>
</dbReference>
<accession>A0A4C1XYK1</accession>
<gene>
    <name evidence="1" type="ORF">EVAR_22176_1</name>
</gene>
<sequence>MGLARSPFFRYEGSRVGVWGQKNLYMPLFREEGIEGLDLGPSTLINYEPEAADGLICSHTRSSYVGGDADERIYAQANVDGAADSDADADVDAAVDAAASTHIHTRTRTYTNI</sequence>
<keyword evidence="2" id="KW-1185">Reference proteome</keyword>
<protein>
    <submittedName>
        <fullName evidence="1">Uncharacterized protein</fullName>
    </submittedName>
</protein>
<dbReference type="AlphaFoldDB" id="A0A4C1XYK1"/>
<comment type="caution">
    <text evidence="1">The sequence shown here is derived from an EMBL/GenBank/DDBJ whole genome shotgun (WGS) entry which is preliminary data.</text>
</comment>
<evidence type="ECO:0000313" key="1">
    <source>
        <dbReference type="EMBL" id="GBP67774.1"/>
    </source>
</evidence>
<reference evidence="1 2" key="1">
    <citation type="journal article" date="2019" name="Commun. Biol.">
        <title>The bagworm genome reveals a unique fibroin gene that provides high tensile strength.</title>
        <authorList>
            <person name="Kono N."/>
            <person name="Nakamura H."/>
            <person name="Ohtoshi R."/>
            <person name="Tomita M."/>
            <person name="Numata K."/>
            <person name="Arakawa K."/>
        </authorList>
    </citation>
    <scope>NUCLEOTIDE SEQUENCE [LARGE SCALE GENOMIC DNA]</scope>
</reference>
<dbReference type="EMBL" id="BGZK01000991">
    <property type="protein sequence ID" value="GBP67774.1"/>
    <property type="molecule type" value="Genomic_DNA"/>
</dbReference>
<name>A0A4C1XYK1_EUMVA</name>
<organism evidence="1 2">
    <name type="scientific">Eumeta variegata</name>
    <name type="common">Bagworm moth</name>
    <name type="synonym">Eumeta japonica</name>
    <dbReference type="NCBI Taxonomy" id="151549"/>
    <lineage>
        <taxon>Eukaryota</taxon>
        <taxon>Metazoa</taxon>
        <taxon>Ecdysozoa</taxon>
        <taxon>Arthropoda</taxon>
        <taxon>Hexapoda</taxon>
        <taxon>Insecta</taxon>
        <taxon>Pterygota</taxon>
        <taxon>Neoptera</taxon>
        <taxon>Endopterygota</taxon>
        <taxon>Lepidoptera</taxon>
        <taxon>Glossata</taxon>
        <taxon>Ditrysia</taxon>
        <taxon>Tineoidea</taxon>
        <taxon>Psychidae</taxon>
        <taxon>Oiketicinae</taxon>
        <taxon>Eumeta</taxon>
    </lineage>
</organism>